<organism evidence="1 2">
    <name type="scientific">Trichothecium roseum</name>
    <dbReference type="NCBI Taxonomy" id="47278"/>
    <lineage>
        <taxon>Eukaryota</taxon>
        <taxon>Fungi</taxon>
        <taxon>Dikarya</taxon>
        <taxon>Ascomycota</taxon>
        <taxon>Pezizomycotina</taxon>
        <taxon>Sordariomycetes</taxon>
        <taxon>Hypocreomycetidae</taxon>
        <taxon>Hypocreales</taxon>
        <taxon>Hypocreales incertae sedis</taxon>
        <taxon>Trichothecium</taxon>
    </lineage>
</organism>
<sequence>MSSFQFAPQQYPQRETQKNYVFVDEHNRHKRLKVMRACEGCRRRKIKCDAATTNTWPCSACIRLKLTCVRPNGYDGAPDSSSYDAPMHPTEQFHHMSMQQASMHTAPKPGASVYQPQSHYTDPNSALYQGVPFDPSHSQPPGVNYTTVPPHVSALDQPYHPQSVFPTQVGQPQQEPSPEAYSPDSYQQGDLADLLGSLKVDEKGTAPYLRNKASFRRETSEPVVDDDDEPALPPISLGPGSKVRIPPELMPEEEDCLRYIDAFFTQVHPYIPVLNRSQFIHQWNNNRESISPLVVEAIFALGGRLRDDPSDGQQWLALATRHADAFMDVPRLSTLQGLLLLLKAREATPKKGYYYRSWMTVVHCVQMGKDLGLDEHYEEHELGQGCEFSMAECQLRTRIWQTVFVCEVMVGAPQARHDLSISLDTIDFEVPDRVPGIDEGEYQTSRNFTYLARVVRNVKKMSSTYSRIRKKPEWGIDPELQQLTQGFDAFLTELPSDLSVQFPQDGSPPWLPSPFIGNLLSYFYLTLILYHRPQLQASESAINSDQWKHHMLVCYDSAKALCKLQEAVINIAGLEGLQCMQRGYSFTVYAGLSCIVLHLVAITSPDPDLNTDARAFFTRQMRIMEKVMDVWAMPEVRLQVEAVRDAFSADTRKAFVLKPTFPYGSPHPSNTSSPPRSFRPPMERAATASFGQHLDSQNSQNAGQNPGMDQSLGLPDHPSWNPARIFEQWNNSFGTPSAPEPSSATTMSPSTAANVNSLQNYSNMSSMQSAAQQITPPQYTAPQIPNFVTPAMWQESVATVYEGGLKRTWDYDGGPVMKHR</sequence>
<dbReference type="Proteomes" id="UP001163324">
    <property type="component" value="Chromosome 5"/>
</dbReference>
<comment type="caution">
    <text evidence="1">The sequence shown here is derived from an EMBL/GenBank/DDBJ whole genome shotgun (WGS) entry which is preliminary data.</text>
</comment>
<keyword evidence="2" id="KW-1185">Reference proteome</keyword>
<proteinExistence type="predicted"/>
<reference evidence="1" key="1">
    <citation type="submission" date="2022-10" db="EMBL/GenBank/DDBJ databases">
        <title>Complete Genome of Trichothecium roseum strain YXFP-22015, a Plant Pathogen Isolated from Citrus.</title>
        <authorList>
            <person name="Wang Y."/>
            <person name="Zhu L."/>
        </authorList>
    </citation>
    <scope>NUCLEOTIDE SEQUENCE</scope>
    <source>
        <strain evidence="1">YXFP-22015</strain>
    </source>
</reference>
<evidence type="ECO:0000313" key="2">
    <source>
        <dbReference type="Proteomes" id="UP001163324"/>
    </source>
</evidence>
<protein>
    <submittedName>
        <fullName evidence="1">Uncharacterized protein</fullName>
    </submittedName>
</protein>
<evidence type="ECO:0000313" key="1">
    <source>
        <dbReference type="EMBL" id="KAI9899351.1"/>
    </source>
</evidence>
<dbReference type="EMBL" id="CM047944">
    <property type="protein sequence ID" value="KAI9899351.1"/>
    <property type="molecule type" value="Genomic_DNA"/>
</dbReference>
<name>A0ACC0UZG5_9HYPO</name>
<gene>
    <name evidence="1" type="ORF">N3K66_005812</name>
</gene>
<accession>A0ACC0UZG5</accession>